<dbReference type="InterPro" id="IPR036280">
    <property type="entry name" value="Multihaem_cyt_sf"/>
</dbReference>
<accession>A0A8J6TKK7</accession>
<proteinExistence type="predicted"/>
<dbReference type="Proteomes" id="UP000614469">
    <property type="component" value="Unassembled WGS sequence"/>
</dbReference>
<comment type="caution">
    <text evidence="1">The sequence shown here is derived from an EMBL/GenBank/DDBJ whole genome shotgun (WGS) entry which is preliminary data.</text>
</comment>
<evidence type="ECO:0000313" key="2">
    <source>
        <dbReference type="Proteomes" id="UP000614469"/>
    </source>
</evidence>
<protein>
    <submittedName>
        <fullName evidence="1">Uncharacterized protein</fullName>
    </submittedName>
</protein>
<dbReference type="SUPFAM" id="SSF48695">
    <property type="entry name" value="Multiheme cytochromes"/>
    <property type="match status" value="1"/>
</dbReference>
<dbReference type="AlphaFoldDB" id="A0A8J6TKK7"/>
<evidence type="ECO:0000313" key="1">
    <source>
        <dbReference type="EMBL" id="MBC8336717.1"/>
    </source>
</evidence>
<gene>
    <name evidence="1" type="ORF">H8E29_15755</name>
</gene>
<dbReference type="EMBL" id="JACNJN010000187">
    <property type="protein sequence ID" value="MBC8336717.1"/>
    <property type="molecule type" value="Genomic_DNA"/>
</dbReference>
<reference evidence="1 2" key="1">
    <citation type="submission" date="2020-08" db="EMBL/GenBank/DDBJ databases">
        <title>Bridging the membrane lipid divide: bacteria of the FCB group superphylum have the potential to synthesize archaeal ether lipids.</title>
        <authorList>
            <person name="Villanueva L."/>
            <person name="Von Meijenfeldt F.A.B."/>
            <person name="Westbye A.B."/>
            <person name="Yadav S."/>
            <person name="Hopmans E.C."/>
            <person name="Dutilh B.E."/>
            <person name="Sinninghe Damste J.S."/>
        </authorList>
    </citation>
    <scope>NUCLEOTIDE SEQUENCE [LARGE SCALE GENOMIC DNA]</scope>
    <source>
        <strain evidence="1">NIOZ-UU36</strain>
    </source>
</reference>
<name>A0A8J6TKK7_9CHLR</name>
<sequence>MRKVALSLVTLGILILSIAFYPQYVEKPVKDGEGPLAVYLDPSLPAPEYHSPLDWWQANHKDIVNRGDLVKADCLQCHDPVTSCNNCHAYVGVDAILLAP</sequence>
<organism evidence="1 2">
    <name type="scientific">Candidatus Desulfolinea nitratireducens</name>
    <dbReference type="NCBI Taxonomy" id="2841698"/>
    <lineage>
        <taxon>Bacteria</taxon>
        <taxon>Bacillati</taxon>
        <taxon>Chloroflexota</taxon>
        <taxon>Anaerolineae</taxon>
        <taxon>Anaerolineales</taxon>
        <taxon>Anaerolineales incertae sedis</taxon>
        <taxon>Candidatus Desulfolinea</taxon>
    </lineage>
</organism>